<feature type="region of interest" description="Disordered" evidence="1">
    <location>
        <begin position="144"/>
        <end position="203"/>
    </location>
</feature>
<dbReference type="Proteomes" id="UP000554144">
    <property type="component" value="Unassembled WGS sequence"/>
</dbReference>
<comment type="caution">
    <text evidence="3">The sequence shown here is derived from an EMBL/GenBank/DDBJ whole genome shotgun (WGS) entry which is preliminary data.</text>
</comment>
<feature type="domain" description="FHA" evidence="2">
    <location>
        <begin position="24"/>
        <end position="90"/>
    </location>
</feature>
<dbReference type="AlphaFoldDB" id="A0A853H379"/>
<dbReference type="Gene3D" id="2.60.200.20">
    <property type="match status" value="1"/>
</dbReference>
<evidence type="ECO:0000313" key="3">
    <source>
        <dbReference type="EMBL" id="NYT86480.1"/>
    </source>
</evidence>
<protein>
    <recommendedName>
        <fullName evidence="2">FHA domain-containing protein</fullName>
    </recommendedName>
</protein>
<dbReference type="InterPro" id="IPR008984">
    <property type="entry name" value="SMAD_FHA_dom_sf"/>
</dbReference>
<proteinExistence type="predicted"/>
<dbReference type="RefSeq" id="WP_130040216.1">
    <property type="nucleotide sequence ID" value="NZ_JACCEV010000003.1"/>
</dbReference>
<gene>
    <name evidence="3" type="ORF">H0A62_12780</name>
</gene>
<evidence type="ECO:0000256" key="1">
    <source>
        <dbReference type="SAM" id="MobiDB-lite"/>
    </source>
</evidence>
<accession>A0A853H379</accession>
<dbReference type="OrthoDB" id="273564at2"/>
<feature type="compositionally biased region" description="Polar residues" evidence="1">
    <location>
        <begin position="186"/>
        <end position="196"/>
    </location>
</feature>
<reference evidence="3 4" key="1">
    <citation type="submission" date="2020-07" db="EMBL/GenBank/DDBJ databases">
        <title>Taxonomic revisions and descriptions of new bacterial species based on genomic comparisons in the high-G+C-content subgroup of the family Alcaligenaceae.</title>
        <authorList>
            <person name="Szabo A."/>
            <person name="Felfoldi T."/>
        </authorList>
    </citation>
    <scope>NUCLEOTIDE SEQUENCE [LARGE SCALE GENOMIC DNA]</scope>
    <source>
        <strain evidence="3 4">DSM 25667</strain>
    </source>
</reference>
<dbReference type="SUPFAM" id="SSF49879">
    <property type="entry name" value="SMAD/FHA domain"/>
    <property type="match status" value="1"/>
</dbReference>
<dbReference type="InterPro" id="IPR000253">
    <property type="entry name" value="FHA_dom"/>
</dbReference>
<organism evidence="3 4">
    <name type="scientific">Pollutimonas harenae</name>
    <dbReference type="NCBI Taxonomy" id="657015"/>
    <lineage>
        <taxon>Bacteria</taxon>
        <taxon>Pseudomonadati</taxon>
        <taxon>Pseudomonadota</taxon>
        <taxon>Betaproteobacteria</taxon>
        <taxon>Burkholderiales</taxon>
        <taxon>Alcaligenaceae</taxon>
        <taxon>Pollutimonas</taxon>
    </lineage>
</organism>
<keyword evidence="4" id="KW-1185">Reference proteome</keyword>
<evidence type="ECO:0000313" key="4">
    <source>
        <dbReference type="Proteomes" id="UP000554144"/>
    </source>
</evidence>
<name>A0A853H379_9BURK</name>
<evidence type="ECO:0000259" key="2">
    <source>
        <dbReference type="Pfam" id="PF00498"/>
    </source>
</evidence>
<sequence length="226" mass="24202">MKLVATHIPTAQAATFEFTEPGGTIGRCPGNHLLLSEDARVGRIQAVVRIQDGALSLKNVSSQTDIVINGQALSLLQEMPISCDDTLLIGDYMLRAAPAPDLASGQTIQEAGSADIFKELLDGPGVLPVGQSAEASELHPFQLTSQAPRNHPDPIQQLQEDHQSHTYGGLAYGPLDTEPEQHDSHIFSNPAPSTLNLDDPLGPQCKSLIDEALAQGHVSETRHENR</sequence>
<dbReference type="Pfam" id="PF00498">
    <property type="entry name" value="FHA"/>
    <property type="match status" value="1"/>
</dbReference>
<dbReference type="EMBL" id="JACCEV010000003">
    <property type="protein sequence ID" value="NYT86480.1"/>
    <property type="molecule type" value="Genomic_DNA"/>
</dbReference>